<evidence type="ECO:0000313" key="2">
    <source>
        <dbReference type="Proteomes" id="UP000198287"/>
    </source>
</evidence>
<evidence type="ECO:0000313" key="1">
    <source>
        <dbReference type="EMBL" id="OXA38495.1"/>
    </source>
</evidence>
<dbReference type="Proteomes" id="UP000198287">
    <property type="component" value="Unassembled WGS sequence"/>
</dbReference>
<keyword evidence="2" id="KW-1185">Reference proteome</keyword>
<reference evidence="1 2" key="1">
    <citation type="submission" date="2015-12" db="EMBL/GenBank/DDBJ databases">
        <title>The genome of Folsomia candida.</title>
        <authorList>
            <person name="Faddeeva A."/>
            <person name="Derks M.F."/>
            <person name="Anvar Y."/>
            <person name="Smit S."/>
            <person name="Van Straalen N."/>
            <person name="Roelofs D."/>
        </authorList>
    </citation>
    <scope>NUCLEOTIDE SEQUENCE [LARGE SCALE GENOMIC DNA]</scope>
    <source>
        <strain evidence="1 2">VU population</strain>
        <tissue evidence="1">Whole body</tissue>
    </source>
</reference>
<sequence>MKIVQKNHTFSQNLFSILPLFPVEIFRSIVVAARREEFSWKLEQSLSSHHSTSSTIMAQSRSPADDMGEEEEEHEFFWTVQTSYLKTRPDDLKYRKITKSSSLECPIYGTGQGYPSAFGSIVSSSSQAWLHIKVKILVKDLVAKQDAIRHKYPNIPKTLMLSMLQNSDQKGDVTFRTKDG</sequence>
<gene>
    <name evidence="1" type="ORF">Fcan01_26696</name>
</gene>
<accession>A0A226CYV8</accession>
<protein>
    <submittedName>
        <fullName evidence="1">Uncharacterized protein</fullName>
    </submittedName>
</protein>
<proteinExistence type="predicted"/>
<dbReference type="EMBL" id="LNIX01000045">
    <property type="protein sequence ID" value="OXA38495.1"/>
    <property type="molecule type" value="Genomic_DNA"/>
</dbReference>
<dbReference type="AlphaFoldDB" id="A0A226CYV8"/>
<comment type="caution">
    <text evidence="1">The sequence shown here is derived from an EMBL/GenBank/DDBJ whole genome shotgun (WGS) entry which is preliminary data.</text>
</comment>
<dbReference type="OrthoDB" id="7960639at2759"/>
<organism evidence="1 2">
    <name type="scientific">Folsomia candida</name>
    <name type="common">Springtail</name>
    <dbReference type="NCBI Taxonomy" id="158441"/>
    <lineage>
        <taxon>Eukaryota</taxon>
        <taxon>Metazoa</taxon>
        <taxon>Ecdysozoa</taxon>
        <taxon>Arthropoda</taxon>
        <taxon>Hexapoda</taxon>
        <taxon>Collembola</taxon>
        <taxon>Entomobryomorpha</taxon>
        <taxon>Isotomoidea</taxon>
        <taxon>Isotomidae</taxon>
        <taxon>Proisotominae</taxon>
        <taxon>Folsomia</taxon>
    </lineage>
</organism>
<name>A0A226CYV8_FOLCA</name>